<dbReference type="PANTHER" id="PTHR12992:SF11">
    <property type="entry name" value="MITOCHONDRIAL COENZYME A DIPHOSPHATASE NUDT8"/>
    <property type="match status" value="1"/>
</dbReference>
<evidence type="ECO:0000256" key="4">
    <source>
        <dbReference type="ARBA" id="ARBA00022801"/>
    </source>
</evidence>
<feature type="domain" description="Nudix hydrolase" evidence="7">
    <location>
        <begin position="25"/>
        <end position="169"/>
    </location>
</feature>
<dbReference type="CDD" id="cd03426">
    <property type="entry name" value="NUDIX_CoAse_Nudt7"/>
    <property type="match status" value="1"/>
</dbReference>
<dbReference type="InterPro" id="IPR000086">
    <property type="entry name" value="NUDIX_hydrolase_dom"/>
</dbReference>
<keyword evidence="4" id="KW-0378">Hydrolase</keyword>
<gene>
    <name evidence="8" type="ORF">FHQ18_12320</name>
</gene>
<dbReference type="InterPro" id="IPR015797">
    <property type="entry name" value="NUDIX_hydrolase-like_dom_sf"/>
</dbReference>
<protein>
    <submittedName>
        <fullName evidence="8">CoA pyrophosphatase</fullName>
    </submittedName>
</protein>
<keyword evidence="9" id="KW-1185">Reference proteome</keyword>
<reference evidence="8 9" key="1">
    <citation type="submission" date="2019-06" db="EMBL/GenBank/DDBJ databases">
        <title>Genomic insights into carbon and energy metabolism of Deferribacter autotrophicus revealed new metabolic traits in the phylum Deferribacteres.</title>
        <authorList>
            <person name="Slobodkin A.I."/>
            <person name="Slobodkina G.B."/>
            <person name="Allioux M."/>
            <person name="Alain K."/>
            <person name="Jebbar M."/>
            <person name="Shadrin V."/>
            <person name="Kublanov I.V."/>
            <person name="Toshchakov S.V."/>
            <person name="Bonch-Osmolovskaya E.A."/>
        </authorList>
    </citation>
    <scope>NUCLEOTIDE SEQUENCE [LARGE SCALE GENOMIC DNA]</scope>
    <source>
        <strain evidence="8 9">SL50</strain>
    </source>
</reference>
<proteinExistence type="predicted"/>
<evidence type="ECO:0000256" key="1">
    <source>
        <dbReference type="ARBA" id="ARBA00001936"/>
    </source>
</evidence>
<dbReference type="Proteomes" id="UP000322876">
    <property type="component" value="Unassembled WGS sequence"/>
</dbReference>
<name>A0A5A8F505_9BACT</name>
<evidence type="ECO:0000256" key="6">
    <source>
        <dbReference type="ARBA" id="ARBA00023211"/>
    </source>
</evidence>
<dbReference type="SUPFAM" id="SSF55811">
    <property type="entry name" value="Nudix"/>
    <property type="match status" value="1"/>
</dbReference>
<evidence type="ECO:0000256" key="2">
    <source>
        <dbReference type="ARBA" id="ARBA00001946"/>
    </source>
</evidence>
<dbReference type="OrthoDB" id="9802805at2"/>
<keyword evidence="6" id="KW-0464">Manganese</keyword>
<evidence type="ECO:0000256" key="5">
    <source>
        <dbReference type="ARBA" id="ARBA00022842"/>
    </source>
</evidence>
<dbReference type="EMBL" id="VFJB01000010">
    <property type="protein sequence ID" value="KAA0256898.1"/>
    <property type="molecule type" value="Genomic_DNA"/>
</dbReference>
<dbReference type="PROSITE" id="PS51462">
    <property type="entry name" value="NUDIX"/>
    <property type="match status" value="1"/>
</dbReference>
<dbReference type="GO" id="GO:0046872">
    <property type="term" value="F:metal ion binding"/>
    <property type="evidence" value="ECO:0007669"/>
    <property type="project" value="UniProtKB-KW"/>
</dbReference>
<dbReference type="Pfam" id="PF00293">
    <property type="entry name" value="NUDIX"/>
    <property type="match status" value="1"/>
</dbReference>
<dbReference type="InterPro" id="IPR045121">
    <property type="entry name" value="CoAse"/>
</dbReference>
<dbReference type="PANTHER" id="PTHR12992">
    <property type="entry name" value="NUDIX HYDROLASE"/>
    <property type="match status" value="1"/>
</dbReference>
<dbReference type="AlphaFoldDB" id="A0A5A8F505"/>
<keyword evidence="5" id="KW-0460">Magnesium</keyword>
<keyword evidence="3" id="KW-0479">Metal-binding</keyword>
<comment type="cofactor">
    <cofactor evidence="1">
        <name>Mn(2+)</name>
        <dbReference type="ChEBI" id="CHEBI:29035"/>
    </cofactor>
</comment>
<dbReference type="RefSeq" id="WP_149267476.1">
    <property type="nucleotide sequence ID" value="NZ_VFJB01000010.1"/>
</dbReference>
<organism evidence="8 9">
    <name type="scientific">Deferribacter autotrophicus</name>
    <dbReference type="NCBI Taxonomy" id="500465"/>
    <lineage>
        <taxon>Bacteria</taxon>
        <taxon>Pseudomonadati</taxon>
        <taxon>Deferribacterota</taxon>
        <taxon>Deferribacteres</taxon>
        <taxon>Deferribacterales</taxon>
        <taxon>Deferribacteraceae</taxon>
        <taxon>Deferribacter</taxon>
    </lineage>
</organism>
<comment type="caution">
    <text evidence="8">The sequence shown here is derived from an EMBL/GenBank/DDBJ whole genome shotgun (WGS) entry which is preliminary data.</text>
</comment>
<evidence type="ECO:0000259" key="7">
    <source>
        <dbReference type="PROSITE" id="PS51462"/>
    </source>
</evidence>
<dbReference type="GO" id="GO:0010945">
    <property type="term" value="F:coenzyme A diphosphatase activity"/>
    <property type="evidence" value="ECO:0007669"/>
    <property type="project" value="InterPro"/>
</dbReference>
<evidence type="ECO:0000256" key="3">
    <source>
        <dbReference type="ARBA" id="ARBA00022723"/>
    </source>
</evidence>
<dbReference type="Gene3D" id="3.90.79.10">
    <property type="entry name" value="Nucleoside Triphosphate Pyrophosphohydrolase"/>
    <property type="match status" value="1"/>
</dbReference>
<evidence type="ECO:0000313" key="8">
    <source>
        <dbReference type="EMBL" id="KAA0256898.1"/>
    </source>
</evidence>
<sequence>MTSNELDCISYVLKGYLREKKKPVGKTAAVLVPLIYEENILKIIFTKRHKRLNNHSGEVSFPGGSCENSDDTLRITALRETSEEIGIPPEYIKILGKLDDEYSITGYKVTPYVGFIVKNLNDISFNCDDIEVERVFAVPVRYFFDESVFWTENWVKDGEKRIVYFYKFEDLIIWGLTGRIVFKFLNIIKKCLI</sequence>
<evidence type="ECO:0000313" key="9">
    <source>
        <dbReference type="Proteomes" id="UP000322876"/>
    </source>
</evidence>
<accession>A0A5A8F505</accession>
<comment type="cofactor">
    <cofactor evidence="2">
        <name>Mg(2+)</name>
        <dbReference type="ChEBI" id="CHEBI:18420"/>
    </cofactor>
</comment>